<dbReference type="EMBL" id="BONV01000040">
    <property type="protein sequence ID" value="GIG83389.1"/>
    <property type="molecule type" value="Genomic_DNA"/>
</dbReference>
<evidence type="ECO:0000313" key="2">
    <source>
        <dbReference type="Proteomes" id="UP000630097"/>
    </source>
</evidence>
<sequence length="79" mass="8519">MLGYQPHIVTTGRSFLAIVLVQLLASFPPAFAVLFPWSGEQAAIAPAAASRAAAVIRLFLFIDMISLGGSQRTKAVRYR</sequence>
<dbReference type="AlphaFoldDB" id="A0A8J3PYD6"/>
<evidence type="ECO:0000313" key="1">
    <source>
        <dbReference type="EMBL" id="GIG83389.1"/>
    </source>
</evidence>
<comment type="caution">
    <text evidence="1">The sequence shown here is derived from an EMBL/GenBank/DDBJ whole genome shotgun (WGS) entry which is preliminary data.</text>
</comment>
<proteinExistence type="predicted"/>
<name>A0A8J3PYD6_9ACTN</name>
<protein>
    <submittedName>
        <fullName evidence="1">Uncharacterized protein</fullName>
    </submittedName>
</protein>
<organism evidence="1 2">
    <name type="scientific">Planotetraspora kaengkrachanensis</name>
    <dbReference type="NCBI Taxonomy" id="575193"/>
    <lineage>
        <taxon>Bacteria</taxon>
        <taxon>Bacillati</taxon>
        <taxon>Actinomycetota</taxon>
        <taxon>Actinomycetes</taxon>
        <taxon>Streptosporangiales</taxon>
        <taxon>Streptosporangiaceae</taxon>
        <taxon>Planotetraspora</taxon>
    </lineage>
</organism>
<accession>A0A8J3PYD6</accession>
<reference evidence="1 2" key="1">
    <citation type="submission" date="2021-01" db="EMBL/GenBank/DDBJ databases">
        <title>Whole genome shotgun sequence of Planotetraspora kaengkrachanensis NBRC 104272.</title>
        <authorList>
            <person name="Komaki H."/>
            <person name="Tamura T."/>
        </authorList>
    </citation>
    <scope>NUCLEOTIDE SEQUENCE [LARGE SCALE GENOMIC DNA]</scope>
    <source>
        <strain evidence="1 2">NBRC 104272</strain>
    </source>
</reference>
<gene>
    <name evidence="1" type="ORF">Pka01_65160</name>
</gene>
<dbReference type="Proteomes" id="UP000630097">
    <property type="component" value="Unassembled WGS sequence"/>
</dbReference>
<keyword evidence="2" id="KW-1185">Reference proteome</keyword>